<gene>
    <name evidence="2" type="ORF">LPJ64_004228</name>
</gene>
<feature type="compositionally biased region" description="Low complexity" evidence="1">
    <location>
        <begin position="225"/>
        <end position="236"/>
    </location>
</feature>
<name>A0A9W7XGI2_9FUNG</name>
<dbReference type="EMBL" id="JANBOH010000196">
    <property type="protein sequence ID" value="KAJ1644058.1"/>
    <property type="molecule type" value="Genomic_DNA"/>
</dbReference>
<proteinExistence type="predicted"/>
<dbReference type="Proteomes" id="UP001145021">
    <property type="component" value="Unassembled WGS sequence"/>
</dbReference>
<dbReference type="AlphaFoldDB" id="A0A9W7XGI2"/>
<reference evidence="2" key="1">
    <citation type="submission" date="2022-07" db="EMBL/GenBank/DDBJ databases">
        <title>Phylogenomic reconstructions and comparative analyses of Kickxellomycotina fungi.</title>
        <authorList>
            <person name="Reynolds N.K."/>
            <person name="Stajich J.E."/>
            <person name="Barry K."/>
            <person name="Grigoriev I.V."/>
            <person name="Crous P."/>
            <person name="Smith M.E."/>
        </authorList>
    </citation>
    <scope>NUCLEOTIDE SEQUENCE</scope>
    <source>
        <strain evidence="2">NBRC 105413</strain>
    </source>
</reference>
<evidence type="ECO:0000313" key="2">
    <source>
        <dbReference type="EMBL" id="KAJ1644058.1"/>
    </source>
</evidence>
<keyword evidence="3" id="KW-1185">Reference proteome</keyword>
<comment type="caution">
    <text evidence="2">The sequence shown here is derived from an EMBL/GenBank/DDBJ whole genome shotgun (WGS) entry which is preliminary data.</text>
</comment>
<evidence type="ECO:0000313" key="3">
    <source>
        <dbReference type="Proteomes" id="UP001145021"/>
    </source>
</evidence>
<sequence length="256" mass="28083">MSQTFTFINKSGRLYGQTQVYAGAVFGFDITAEHAPVFTLDVDRKGVFIKDIFYGGASMVGVLRGGEQSRVEFSGLGVKSKGERLSFGYTWLFTYGKNSRYTWRMDRKSREALFLEDNLTSRMSASFKRTSDDEKLEGRLTIGITPDLPMLMLIMMTLKLSLVRLQASDAKVAFGIVEPGAVEAELERLEAVKAAGTAGSVALNGSRVLSPAAAESETALGAPESSRSSTNGSVNSAYNKGWFQRKFKANKNYEKK</sequence>
<protein>
    <submittedName>
        <fullName evidence="2">Uncharacterized protein</fullName>
    </submittedName>
</protein>
<evidence type="ECO:0000256" key="1">
    <source>
        <dbReference type="SAM" id="MobiDB-lite"/>
    </source>
</evidence>
<organism evidence="2 3">
    <name type="scientific">Coemansia asiatica</name>
    <dbReference type="NCBI Taxonomy" id="1052880"/>
    <lineage>
        <taxon>Eukaryota</taxon>
        <taxon>Fungi</taxon>
        <taxon>Fungi incertae sedis</taxon>
        <taxon>Zoopagomycota</taxon>
        <taxon>Kickxellomycotina</taxon>
        <taxon>Kickxellomycetes</taxon>
        <taxon>Kickxellales</taxon>
        <taxon>Kickxellaceae</taxon>
        <taxon>Coemansia</taxon>
    </lineage>
</organism>
<accession>A0A9W7XGI2</accession>
<feature type="region of interest" description="Disordered" evidence="1">
    <location>
        <begin position="214"/>
        <end position="237"/>
    </location>
</feature>